<dbReference type="InterPro" id="IPR029044">
    <property type="entry name" value="Nucleotide-diphossugar_trans"/>
</dbReference>
<dbReference type="Proteomes" id="UP000886595">
    <property type="component" value="Unassembled WGS sequence"/>
</dbReference>
<sequence>MVYLILISLSFVGLILSFKTFFISNQIIITSPSSDIIRIDLPPPVVSKNPTWLRLVRDYLPARKIRIGLLNIEEQERESFEANGPSILETVHASLDPLPENLTWNSLFPEWIDEENSRCPEIPLPASKADVDVIVAKVPCDGWSENKGLRDVFRLQVNLAAANLAVKSGLTKVDSTVYVVFVGSCGPMHEIFKCDERVRRVGDYWVYKPDLSRLKQKLLMPVGSCHVASPFAQLGQEAWRPKNKDKFMSDAIRKHRVAYVTVLHSSEAYVCGAIALAQSIRQSGSNKDMILLHDRSITNRSLIGLSSAGWNLRLIDRIRSPFAEKDSYNEWNYSKLRVWQVTEYDKLLFIDADFIVVKKLDHLFYYPQLSAAGNDKVLFNSGIMIVEPSACLFKDLMEKSSKMESYNGGDQGFLNEIFVWWHRLSKRVNTMKYFDESFKGIHDLPDDLEGVHYLGLKPWVCYRDYDCNWDMSLRHEFASDSVHEKWWKVYDKMSDQLKGYCGLNKKMKFRIEKWRKIAENSSLPDRHWEIEVKDPRKNNLVHKLRVWQVTEYDKLLFIDADFIVVKKLDHLFYYPQLSAAGNDKIVEPSACLFKDLMEKSSKMESYNGGDQGFLNEIFVWWHRLSKRVNTMKYFDESFKGIHDLPDDLEGVHYLGLKPWVCYRDYDCNWDMSLRHEFASDSVHEKWWKVYDKMSDQLKGYCGLNKKMKFRIEKWRKIAENSSLPDRHWEIEVKDPRKNNLVQ</sequence>
<protein>
    <recommendedName>
        <fullName evidence="6">Hexosyltransferase</fullName>
    </recommendedName>
</protein>
<comment type="caution">
    <text evidence="4">The sequence shown here is derived from an EMBL/GenBank/DDBJ whole genome shotgun (WGS) entry which is preliminary data.</text>
</comment>
<dbReference type="Gene3D" id="3.90.550.10">
    <property type="entry name" value="Spore Coat Polysaccharide Biosynthesis Protein SpsA, Chain A"/>
    <property type="match status" value="2"/>
</dbReference>
<dbReference type="SUPFAM" id="SSF53448">
    <property type="entry name" value="Nucleotide-diphospho-sugar transferases"/>
    <property type="match status" value="2"/>
</dbReference>
<proteinExistence type="predicted"/>
<evidence type="ECO:0000313" key="5">
    <source>
        <dbReference type="Proteomes" id="UP000886595"/>
    </source>
</evidence>
<dbReference type="CDD" id="cd02537">
    <property type="entry name" value="GT8_Glycogenin"/>
    <property type="match status" value="1"/>
</dbReference>
<keyword evidence="5" id="KW-1185">Reference proteome</keyword>
<dbReference type="InterPro" id="IPR002495">
    <property type="entry name" value="Glyco_trans_8"/>
</dbReference>
<keyword evidence="1" id="KW-0328">Glycosyltransferase</keyword>
<name>A0A8X7SA31_BRACI</name>
<dbReference type="GO" id="GO:0016757">
    <property type="term" value="F:glycosyltransferase activity"/>
    <property type="evidence" value="ECO:0007669"/>
    <property type="project" value="UniProtKB-KW"/>
</dbReference>
<dbReference type="Pfam" id="PF01501">
    <property type="entry name" value="Glyco_transf_8"/>
    <property type="match status" value="1"/>
</dbReference>
<evidence type="ECO:0000256" key="3">
    <source>
        <dbReference type="ARBA" id="ARBA00023211"/>
    </source>
</evidence>
<keyword evidence="3" id="KW-0464">Manganese</keyword>
<dbReference type="EMBL" id="JAAMPC010000007">
    <property type="protein sequence ID" value="KAG2302456.1"/>
    <property type="molecule type" value="Genomic_DNA"/>
</dbReference>
<evidence type="ECO:0000313" key="4">
    <source>
        <dbReference type="EMBL" id="KAG2302456.1"/>
    </source>
</evidence>
<reference evidence="4 5" key="1">
    <citation type="submission" date="2020-02" db="EMBL/GenBank/DDBJ databases">
        <authorList>
            <person name="Ma Q."/>
            <person name="Huang Y."/>
            <person name="Song X."/>
            <person name="Pei D."/>
        </authorList>
    </citation>
    <scope>NUCLEOTIDE SEQUENCE [LARGE SCALE GENOMIC DNA]</scope>
    <source>
        <strain evidence="4">Sxm20200214</strain>
        <tissue evidence="4">Leaf</tissue>
    </source>
</reference>
<evidence type="ECO:0008006" key="6">
    <source>
        <dbReference type="Google" id="ProtNLM"/>
    </source>
</evidence>
<dbReference type="AlphaFoldDB" id="A0A8X7SA31"/>
<dbReference type="InterPro" id="IPR050587">
    <property type="entry name" value="GNT1/Glycosyltrans_8"/>
</dbReference>
<organism evidence="4 5">
    <name type="scientific">Brassica carinata</name>
    <name type="common">Ethiopian mustard</name>
    <name type="synonym">Abyssinian cabbage</name>
    <dbReference type="NCBI Taxonomy" id="52824"/>
    <lineage>
        <taxon>Eukaryota</taxon>
        <taxon>Viridiplantae</taxon>
        <taxon>Streptophyta</taxon>
        <taxon>Embryophyta</taxon>
        <taxon>Tracheophyta</taxon>
        <taxon>Spermatophyta</taxon>
        <taxon>Magnoliopsida</taxon>
        <taxon>eudicotyledons</taxon>
        <taxon>Gunneridae</taxon>
        <taxon>Pentapetalae</taxon>
        <taxon>rosids</taxon>
        <taxon>malvids</taxon>
        <taxon>Brassicales</taxon>
        <taxon>Brassicaceae</taxon>
        <taxon>Brassiceae</taxon>
        <taxon>Brassica</taxon>
    </lineage>
</organism>
<evidence type="ECO:0000256" key="2">
    <source>
        <dbReference type="ARBA" id="ARBA00022679"/>
    </source>
</evidence>
<dbReference type="OrthoDB" id="2014201at2759"/>
<evidence type="ECO:0000256" key="1">
    <source>
        <dbReference type="ARBA" id="ARBA00022676"/>
    </source>
</evidence>
<gene>
    <name evidence="4" type="ORF">Bca52824_031107</name>
</gene>
<dbReference type="PANTHER" id="PTHR11183">
    <property type="entry name" value="GLYCOGENIN SUBFAMILY MEMBER"/>
    <property type="match status" value="1"/>
</dbReference>
<accession>A0A8X7SA31</accession>
<keyword evidence="2" id="KW-0808">Transferase</keyword>